<keyword evidence="4" id="KW-1185">Reference proteome</keyword>
<feature type="transmembrane region" description="Helical" evidence="2">
    <location>
        <begin position="69"/>
        <end position="93"/>
    </location>
</feature>
<evidence type="ECO:0000313" key="3">
    <source>
        <dbReference type="EMBL" id="CUS09769.1"/>
    </source>
</evidence>
<reference evidence="3" key="1">
    <citation type="submission" date="2015-10" db="EMBL/GenBank/DDBJ databases">
        <authorList>
            <person name="Regsiter A."/>
            <person name="william w."/>
        </authorList>
    </citation>
    <scope>NUCLEOTIDE SEQUENCE</scope>
    <source>
        <strain evidence="3">Montdore</strain>
    </source>
</reference>
<organism evidence="3 4">
    <name type="scientific">Tuber aestivum</name>
    <name type="common">summer truffle</name>
    <dbReference type="NCBI Taxonomy" id="59557"/>
    <lineage>
        <taxon>Eukaryota</taxon>
        <taxon>Fungi</taxon>
        <taxon>Dikarya</taxon>
        <taxon>Ascomycota</taxon>
        <taxon>Pezizomycotina</taxon>
        <taxon>Pezizomycetes</taxon>
        <taxon>Pezizales</taxon>
        <taxon>Tuberaceae</taxon>
        <taxon>Tuber</taxon>
    </lineage>
</organism>
<dbReference type="AlphaFoldDB" id="A0A292PQD4"/>
<sequence length="253" mass="27392">MPSFPEQLLPPPRQATARPPSYPSSISSTTSLQKSLPLPPLTHITTGLSRPPPPPTSPTAPIYISRTRFLLRLTAALFSFAIVVTISTIYSTINRTFPRHMLSKRQDLWPSVINLRPTTILLAMSCVTTMLSAIVLAAGLKPKVRQVGGLGDWLNLGVSCVNLVLAAVGAGYLIGGDGEGDTVWGWACKNSKVDHQDVQFWMICGELNFVFALGWGIVAVEALILVNVVVGRFVVRRRFLGRGAPRVGQRPGV</sequence>
<accession>A0A292PQD4</accession>
<evidence type="ECO:0000313" key="4">
    <source>
        <dbReference type="Proteomes" id="UP001412239"/>
    </source>
</evidence>
<dbReference type="Proteomes" id="UP001412239">
    <property type="component" value="Unassembled WGS sequence"/>
</dbReference>
<keyword evidence="2" id="KW-1133">Transmembrane helix</keyword>
<keyword evidence="2" id="KW-0812">Transmembrane</keyword>
<feature type="region of interest" description="Disordered" evidence="1">
    <location>
        <begin position="1"/>
        <end position="37"/>
    </location>
</feature>
<evidence type="ECO:0008006" key="5">
    <source>
        <dbReference type="Google" id="ProtNLM"/>
    </source>
</evidence>
<feature type="transmembrane region" description="Helical" evidence="2">
    <location>
        <begin position="209"/>
        <end position="235"/>
    </location>
</feature>
<dbReference type="PANTHER" id="PTHR42069">
    <property type="entry name" value="HYPHAL ANASTAMOSIS-8 PROTEIN"/>
    <property type="match status" value="1"/>
</dbReference>
<dbReference type="EMBL" id="LN891070">
    <property type="protein sequence ID" value="CUS09769.1"/>
    <property type="molecule type" value="Genomic_DNA"/>
</dbReference>
<evidence type="ECO:0000256" key="1">
    <source>
        <dbReference type="SAM" id="MobiDB-lite"/>
    </source>
</evidence>
<dbReference type="PANTHER" id="PTHR42069:SF1">
    <property type="entry name" value="MARVEL DOMAIN-CONTAINING PROTEIN"/>
    <property type="match status" value="1"/>
</dbReference>
<evidence type="ECO:0000256" key="2">
    <source>
        <dbReference type="SAM" id="Phobius"/>
    </source>
</evidence>
<feature type="transmembrane region" description="Helical" evidence="2">
    <location>
        <begin position="152"/>
        <end position="174"/>
    </location>
</feature>
<protein>
    <recommendedName>
        <fullName evidence="5">MARVEL domain-containing protein</fullName>
    </recommendedName>
</protein>
<feature type="transmembrane region" description="Helical" evidence="2">
    <location>
        <begin position="120"/>
        <end position="140"/>
    </location>
</feature>
<proteinExistence type="predicted"/>
<keyword evidence="2" id="KW-0472">Membrane</keyword>
<gene>
    <name evidence="3" type="ORF">GSTUAT00006128001</name>
</gene>
<name>A0A292PQD4_9PEZI</name>